<keyword evidence="3" id="KW-1185">Reference proteome</keyword>
<evidence type="ECO:0000313" key="1">
    <source>
        <dbReference type="EMBL" id="KAF5822581.1"/>
    </source>
</evidence>
<accession>A0A251VR59</accession>
<dbReference type="EMBL" id="CM007890">
    <property type="protein sequence ID" value="OTG37542.1"/>
    <property type="molecule type" value="Genomic_DNA"/>
</dbReference>
<sequence length="58" mass="6942">MAPLNAMPPTHLISSPVRYDGGETDRWLVRWRNPTYTRRFFFTFLSGTTYWDVFNIKN</sequence>
<dbReference type="Proteomes" id="UP000215914">
    <property type="component" value="Chromosome 1"/>
</dbReference>
<dbReference type="InParanoid" id="A0A251VR59"/>
<name>A0A251VR59_HELAN</name>
<dbReference type="EMBL" id="MNCJ02000316">
    <property type="protein sequence ID" value="KAF5822581.1"/>
    <property type="molecule type" value="Genomic_DNA"/>
</dbReference>
<dbReference type="Gramene" id="mRNA:HanXRQr2_Chr01g0028251">
    <property type="protein sequence ID" value="CDS:HanXRQr2_Chr01g0028251.1"/>
    <property type="gene ID" value="HanXRQr2_Chr01g0028251"/>
</dbReference>
<reference evidence="1 3" key="1">
    <citation type="journal article" date="2017" name="Nature">
        <title>The sunflower genome provides insights into oil metabolism, flowering and Asterid evolution.</title>
        <authorList>
            <person name="Badouin H."/>
            <person name="Gouzy J."/>
            <person name="Grassa C.J."/>
            <person name="Murat F."/>
            <person name="Staton S.E."/>
            <person name="Cottret L."/>
            <person name="Lelandais-Briere C."/>
            <person name="Owens G.L."/>
            <person name="Carrere S."/>
            <person name="Mayjonade B."/>
            <person name="Legrand L."/>
            <person name="Gill N."/>
            <person name="Kane N.C."/>
            <person name="Bowers J.E."/>
            <person name="Hubner S."/>
            <person name="Bellec A."/>
            <person name="Berard A."/>
            <person name="Berges H."/>
            <person name="Blanchet N."/>
            <person name="Boniface M.C."/>
            <person name="Brunel D."/>
            <person name="Catrice O."/>
            <person name="Chaidir N."/>
            <person name="Claudel C."/>
            <person name="Donnadieu C."/>
            <person name="Faraut T."/>
            <person name="Fievet G."/>
            <person name="Helmstetter N."/>
            <person name="King M."/>
            <person name="Knapp S.J."/>
            <person name="Lai Z."/>
            <person name="Le Paslier M.C."/>
            <person name="Lippi Y."/>
            <person name="Lorenzon L."/>
            <person name="Mandel J.R."/>
            <person name="Marage G."/>
            <person name="Marchand G."/>
            <person name="Marquand E."/>
            <person name="Bret-Mestries E."/>
            <person name="Morien E."/>
            <person name="Nambeesan S."/>
            <person name="Nguyen T."/>
            <person name="Pegot-Espagnet P."/>
            <person name="Pouilly N."/>
            <person name="Raftis F."/>
            <person name="Sallet E."/>
            <person name="Schiex T."/>
            <person name="Thomas J."/>
            <person name="Vandecasteele C."/>
            <person name="Vares D."/>
            <person name="Vear F."/>
            <person name="Vautrin S."/>
            <person name="Crespi M."/>
            <person name="Mangin B."/>
            <person name="Burke J.M."/>
            <person name="Salse J."/>
            <person name="Munos S."/>
            <person name="Vincourt P."/>
            <person name="Rieseberg L.H."/>
            <person name="Langlade N.B."/>
        </authorList>
    </citation>
    <scope>NUCLEOTIDE SEQUENCE [LARGE SCALE GENOMIC DNA]</scope>
    <source>
        <strain evidence="3">cv. SF193</strain>
        <tissue evidence="1">Leaves</tissue>
    </source>
</reference>
<protein>
    <submittedName>
        <fullName evidence="2">Uncharacterized protein</fullName>
    </submittedName>
</protein>
<dbReference type="AlphaFoldDB" id="A0A251VR59"/>
<evidence type="ECO:0000313" key="3">
    <source>
        <dbReference type="Proteomes" id="UP000215914"/>
    </source>
</evidence>
<evidence type="ECO:0000313" key="2">
    <source>
        <dbReference type="EMBL" id="OTG37542.1"/>
    </source>
</evidence>
<reference evidence="2" key="2">
    <citation type="submission" date="2017-02" db="EMBL/GenBank/DDBJ databases">
        <title>Sunflower complete genome.</title>
        <authorList>
            <person name="Langlade N."/>
            <person name="Munos S."/>
        </authorList>
    </citation>
    <scope>NUCLEOTIDE SEQUENCE [LARGE SCALE GENOMIC DNA]</scope>
    <source>
        <tissue evidence="2">Leaves</tissue>
    </source>
</reference>
<organism evidence="2 3">
    <name type="scientific">Helianthus annuus</name>
    <name type="common">Common sunflower</name>
    <dbReference type="NCBI Taxonomy" id="4232"/>
    <lineage>
        <taxon>Eukaryota</taxon>
        <taxon>Viridiplantae</taxon>
        <taxon>Streptophyta</taxon>
        <taxon>Embryophyta</taxon>
        <taxon>Tracheophyta</taxon>
        <taxon>Spermatophyta</taxon>
        <taxon>Magnoliopsida</taxon>
        <taxon>eudicotyledons</taxon>
        <taxon>Gunneridae</taxon>
        <taxon>Pentapetalae</taxon>
        <taxon>asterids</taxon>
        <taxon>campanulids</taxon>
        <taxon>Asterales</taxon>
        <taxon>Asteraceae</taxon>
        <taxon>Asteroideae</taxon>
        <taxon>Heliantheae alliance</taxon>
        <taxon>Heliantheae</taxon>
        <taxon>Helianthus</taxon>
    </lineage>
</organism>
<proteinExistence type="predicted"/>
<gene>
    <name evidence="2" type="ORF">HannXRQ_Chr01g0019911</name>
    <name evidence="1" type="ORF">HanXRQr2_Chr01g0028251</name>
</gene>
<reference evidence="1" key="3">
    <citation type="submission" date="2020-06" db="EMBL/GenBank/DDBJ databases">
        <title>Helianthus annuus Genome sequencing and assembly Release 2.</title>
        <authorList>
            <person name="Gouzy J."/>
            <person name="Langlade N."/>
            <person name="Munos S."/>
        </authorList>
    </citation>
    <scope>NUCLEOTIDE SEQUENCE</scope>
    <source>
        <tissue evidence="1">Leaves</tissue>
    </source>
</reference>